<dbReference type="OrthoDB" id="3237462at2"/>
<name>C8PK70_9BACT</name>
<evidence type="ECO:0000313" key="3">
    <source>
        <dbReference type="Proteomes" id="UP000005709"/>
    </source>
</evidence>
<dbReference type="InterPro" id="IPR027417">
    <property type="entry name" value="P-loop_NTPase"/>
</dbReference>
<protein>
    <recommendedName>
        <fullName evidence="1">Endonuclease GajA/Old nuclease/RecF-like AAA domain-containing protein</fullName>
    </recommendedName>
</protein>
<dbReference type="InterPro" id="IPR041685">
    <property type="entry name" value="AAA_GajA/Old/RecF-like"/>
</dbReference>
<dbReference type="eggNOG" id="COG1106">
    <property type="taxonomic scope" value="Bacteria"/>
</dbReference>
<dbReference type="AlphaFoldDB" id="C8PK70"/>
<keyword evidence="3" id="KW-1185">Reference proteome</keyword>
<dbReference type="CDD" id="cd00267">
    <property type="entry name" value="ABC_ATPase"/>
    <property type="match status" value="1"/>
</dbReference>
<dbReference type="InterPro" id="IPR051396">
    <property type="entry name" value="Bact_Antivir_Def_Nuclease"/>
</dbReference>
<dbReference type="PANTHER" id="PTHR43581:SF2">
    <property type="entry name" value="EXCINUCLEASE ATPASE SUBUNIT"/>
    <property type="match status" value="1"/>
</dbReference>
<dbReference type="EMBL" id="ACYG01000028">
    <property type="protein sequence ID" value="EEV16764.1"/>
    <property type="molecule type" value="Genomic_DNA"/>
</dbReference>
<feature type="domain" description="Endonuclease GajA/Old nuclease/RecF-like AAA" evidence="1">
    <location>
        <begin position="2"/>
        <end position="378"/>
    </location>
</feature>
<dbReference type="Proteomes" id="UP000005709">
    <property type="component" value="Unassembled WGS sequence"/>
</dbReference>
<evidence type="ECO:0000313" key="2">
    <source>
        <dbReference type="EMBL" id="EEV16764.1"/>
    </source>
</evidence>
<comment type="caution">
    <text evidence="2">The sequence shown here is derived from an EMBL/GenBank/DDBJ whole genome shotgun (WGS) entry which is preliminary data.</text>
</comment>
<accession>C8PK70</accession>
<dbReference type="PANTHER" id="PTHR43581">
    <property type="entry name" value="ATP/GTP PHOSPHATASE"/>
    <property type="match status" value="1"/>
</dbReference>
<proteinExistence type="predicted"/>
<evidence type="ECO:0000259" key="1">
    <source>
        <dbReference type="Pfam" id="PF13175"/>
    </source>
</evidence>
<dbReference type="Gene3D" id="3.40.50.300">
    <property type="entry name" value="P-loop containing nucleotide triphosphate hydrolases"/>
    <property type="match status" value="1"/>
</dbReference>
<dbReference type="RefSeq" id="WP_005872601.1">
    <property type="nucleotide sequence ID" value="NZ_ACYG01000028.1"/>
</dbReference>
<dbReference type="Pfam" id="PF13175">
    <property type="entry name" value="AAA_15"/>
    <property type="match status" value="1"/>
</dbReference>
<organism evidence="2 3">
    <name type="scientific">Campylobacter gracilis RM3268</name>
    <dbReference type="NCBI Taxonomy" id="553220"/>
    <lineage>
        <taxon>Bacteria</taxon>
        <taxon>Pseudomonadati</taxon>
        <taxon>Campylobacterota</taxon>
        <taxon>Epsilonproteobacteria</taxon>
        <taxon>Campylobacterales</taxon>
        <taxon>Campylobacteraceae</taxon>
        <taxon>Campylobacter</taxon>
    </lineage>
</organism>
<reference evidence="2 3" key="1">
    <citation type="submission" date="2009-07" db="EMBL/GenBank/DDBJ databases">
        <authorList>
            <person name="Madupu R."/>
            <person name="Sebastian Y."/>
            <person name="Durkin A.S."/>
            <person name="Torralba M."/>
            <person name="Methe B."/>
            <person name="Sutton G.G."/>
            <person name="Strausberg R.L."/>
            <person name="Nelson K.E."/>
        </authorList>
    </citation>
    <scope>NUCLEOTIDE SEQUENCE [LARGE SCALE GENOMIC DNA]</scope>
    <source>
        <strain evidence="2 3">RM3268</strain>
    </source>
</reference>
<sequence>MKISLKNVGMLDEANFEVGGLTIICGENNTGKTYATYSLYGYLDFIRNNRYFWNFYRNLAEKYVNDIEVDGLDIKIFTDKFIEILTDFSNFIFKLYRDALVEILAGKDGDFDKVIFEDDIIRNLINFLKSENFEYIKEYFSLSNIFSLSQIDDDILLFTLKRDIGHDIEMGIISAIFNYICILSYPNSFIISAERTGASMFQKELDVNKNEIVEQISMADTKDMTHAVIELLQKRYSRYPKPVKDNIYFIRDLGEVAKKKSFIVEDKNELNAEILGLLFKIVGGKYIVSDEGIEFAPGAKQRITKGKFAIQRASSSVRSLLMLNYYILHRVSKNDILMIDEPELNLHPNNQILIGRLIALLVNAGIKVFITTHSDYIVREISNCIILNNLENEKIIKFKKNGYSKEYKLDSKKVRAYLAKNTKGKNTLNPVKINERGIFMETFDDPIDIQNENQELIFTEFLNSSKK</sequence>
<dbReference type="SUPFAM" id="SSF52540">
    <property type="entry name" value="P-loop containing nucleoside triphosphate hydrolases"/>
    <property type="match status" value="1"/>
</dbReference>
<gene>
    <name evidence="2" type="ORF">CAMGR0001_1775</name>
</gene>